<dbReference type="Proteomes" id="UP000007842">
    <property type="component" value="Chromosome"/>
</dbReference>
<feature type="domain" description="Reductase C-terminal" evidence="6">
    <location>
        <begin position="329"/>
        <end position="409"/>
    </location>
</feature>
<dbReference type="PRINTS" id="PR00368">
    <property type="entry name" value="FADPNR"/>
</dbReference>
<keyword evidence="3" id="KW-0274">FAD</keyword>
<dbReference type="InterPro" id="IPR036188">
    <property type="entry name" value="FAD/NAD-bd_sf"/>
</dbReference>
<evidence type="ECO:0000313" key="7">
    <source>
        <dbReference type="EMBL" id="AEW98141.1"/>
    </source>
</evidence>
<dbReference type="KEGG" id="scy:SCATT_57700"/>
<dbReference type="EMBL" id="CP003219">
    <property type="protein sequence ID" value="AEW98141.1"/>
    <property type="molecule type" value="Genomic_DNA"/>
</dbReference>
<evidence type="ECO:0000259" key="5">
    <source>
        <dbReference type="Pfam" id="PF07992"/>
    </source>
</evidence>
<dbReference type="GO" id="GO:0005737">
    <property type="term" value="C:cytoplasm"/>
    <property type="evidence" value="ECO:0007669"/>
    <property type="project" value="TreeGrafter"/>
</dbReference>
<dbReference type="SUPFAM" id="SSF55424">
    <property type="entry name" value="FAD/NAD-linked reductases, dimerisation (C-terminal) domain"/>
    <property type="match status" value="1"/>
</dbReference>
<keyword evidence="4" id="KW-0560">Oxidoreductase</keyword>
<comment type="cofactor">
    <cofactor evidence="1">
        <name>FAD</name>
        <dbReference type="ChEBI" id="CHEBI:57692"/>
    </cofactor>
</comment>
<keyword evidence="8" id="KW-1185">Reference proteome</keyword>
<evidence type="ECO:0000256" key="4">
    <source>
        <dbReference type="ARBA" id="ARBA00023002"/>
    </source>
</evidence>
<dbReference type="eggNOG" id="COG0446">
    <property type="taxonomic scope" value="Bacteria"/>
</dbReference>
<accession>G8WYL0</accession>
<dbReference type="Gene3D" id="3.30.390.30">
    <property type="match status" value="1"/>
</dbReference>
<dbReference type="RefSeq" id="WP_014146468.1">
    <property type="nucleotide sequence ID" value="NC_016111.1"/>
</dbReference>
<accession>F8JUX9</accession>
<gene>
    <name evidence="7" type="ordered locus">SCATT_57700</name>
</gene>
<evidence type="ECO:0000256" key="2">
    <source>
        <dbReference type="ARBA" id="ARBA00022630"/>
    </source>
</evidence>
<dbReference type="PANTHER" id="PTHR43557:SF2">
    <property type="entry name" value="RIESKE DOMAIN-CONTAINING PROTEIN-RELATED"/>
    <property type="match status" value="1"/>
</dbReference>
<dbReference type="GO" id="GO:0016651">
    <property type="term" value="F:oxidoreductase activity, acting on NAD(P)H"/>
    <property type="evidence" value="ECO:0007669"/>
    <property type="project" value="TreeGrafter"/>
</dbReference>
<organism evidence="7 8">
    <name type="scientific">Streptantibioticus cattleyicolor (strain ATCC 35852 / DSM 46488 / JCM 4925 / NBRC 14057 / NRRL 8057)</name>
    <name type="common">Streptomyces cattleya</name>
    <dbReference type="NCBI Taxonomy" id="1003195"/>
    <lineage>
        <taxon>Bacteria</taxon>
        <taxon>Bacillati</taxon>
        <taxon>Actinomycetota</taxon>
        <taxon>Actinomycetes</taxon>
        <taxon>Kitasatosporales</taxon>
        <taxon>Streptomycetaceae</taxon>
        <taxon>Streptantibioticus</taxon>
    </lineage>
</organism>
<keyword evidence="2" id="KW-0285">Flavoprotein</keyword>
<dbReference type="PRINTS" id="PR00411">
    <property type="entry name" value="PNDRDTASEI"/>
</dbReference>
<proteinExistence type="predicted"/>
<dbReference type="STRING" id="1003195.SCATT_57700"/>
<evidence type="ECO:0000259" key="6">
    <source>
        <dbReference type="Pfam" id="PF14759"/>
    </source>
</evidence>
<dbReference type="InterPro" id="IPR016156">
    <property type="entry name" value="FAD/NAD-linked_Rdtase_dimer_sf"/>
</dbReference>
<dbReference type="InterPro" id="IPR023753">
    <property type="entry name" value="FAD/NAD-binding_dom"/>
</dbReference>
<dbReference type="HOGENOM" id="CLU_003291_4_0_11"/>
<reference evidence="8" key="1">
    <citation type="submission" date="2011-12" db="EMBL/GenBank/DDBJ databases">
        <title>Complete genome sequence of Streptomyces cattleya strain DSM 46488.</title>
        <authorList>
            <person name="Ou H.-Y."/>
            <person name="Li P."/>
            <person name="Zhao C."/>
            <person name="O'Hagan D."/>
            <person name="Deng Z."/>
        </authorList>
    </citation>
    <scope>NUCLEOTIDE SEQUENCE [LARGE SCALE GENOMIC DNA]</scope>
    <source>
        <strain evidence="8">ATCC 35852 / DSM 46488 / JCM 4925 / NBRC 14057 / NRRL 8057</strain>
    </source>
</reference>
<evidence type="ECO:0000256" key="1">
    <source>
        <dbReference type="ARBA" id="ARBA00001974"/>
    </source>
</evidence>
<name>F8JUX9_STREN</name>
<dbReference type="PATRIC" id="fig|1003195.11.peg.7179"/>
<dbReference type="SUPFAM" id="SSF51905">
    <property type="entry name" value="FAD/NAD(P)-binding domain"/>
    <property type="match status" value="2"/>
</dbReference>
<sequence>MSTGHIAVVGASAAGLAAVEGLRRFGWTGRLTLIGDEPHPPYDRPPLSKQLLAGDWTPDRLHLRTTEQLDALGLDLRLGTAATALDSATRTVTLADGERLVCDGVIVATGVRARTLPGGEGLAGVHTLRTLDDALALRGRLPEGGGARLVVVGNGVLGAEAAAVARTLGHEVTLVGAEPLPMARVVGDEVGQVLAAEHRAHGVTLLTAAVEGFEGSDGRVSGVRLAGGERLPADTVLVAVGSVPAVEWLRGDAALDTADGLGCDAYCAAAPGVYAAGDVARWDHPGYRRRLRVEHRMNATEQGMAAARNLLAELVPDGGERTPFAPVPYFWSDQYDLKLQAYGLLAGATRTEVTVEDGGTRRVVALYGDDERVTGVAAIGVPPRQLRALRALAATPTGWAQAQAVRDQAVAPVG</sequence>
<dbReference type="Pfam" id="PF14759">
    <property type="entry name" value="Reductase_C"/>
    <property type="match status" value="1"/>
</dbReference>
<evidence type="ECO:0000313" key="8">
    <source>
        <dbReference type="Proteomes" id="UP000007842"/>
    </source>
</evidence>
<dbReference type="OrthoDB" id="1145at2"/>
<feature type="domain" description="FAD/NAD(P)-binding" evidence="5">
    <location>
        <begin position="5"/>
        <end position="303"/>
    </location>
</feature>
<dbReference type="Pfam" id="PF07992">
    <property type="entry name" value="Pyr_redox_2"/>
    <property type="match status" value="1"/>
</dbReference>
<dbReference type="KEGG" id="sct:SCAT_5767"/>
<dbReference type="InterPro" id="IPR028202">
    <property type="entry name" value="Reductase_C"/>
</dbReference>
<dbReference type="InterPro" id="IPR050446">
    <property type="entry name" value="FAD-oxidoreductase/Apoptosis"/>
</dbReference>
<evidence type="ECO:0000256" key="3">
    <source>
        <dbReference type="ARBA" id="ARBA00022827"/>
    </source>
</evidence>
<dbReference type="Gene3D" id="3.50.50.60">
    <property type="entry name" value="FAD/NAD(P)-binding domain"/>
    <property type="match status" value="2"/>
</dbReference>
<protein>
    <submittedName>
        <fullName evidence="7">Ferredoxin reductase</fullName>
    </submittedName>
</protein>
<dbReference type="AlphaFoldDB" id="F8JUX9"/>
<dbReference type="PANTHER" id="PTHR43557">
    <property type="entry name" value="APOPTOSIS-INDUCING FACTOR 1"/>
    <property type="match status" value="1"/>
</dbReference>